<accession>A0ACA9L1Z3</accession>
<dbReference type="Proteomes" id="UP000789525">
    <property type="component" value="Unassembled WGS sequence"/>
</dbReference>
<proteinExistence type="predicted"/>
<comment type="caution">
    <text evidence="1">The sequence shown here is derived from an EMBL/GenBank/DDBJ whole genome shotgun (WGS) entry which is preliminary data.</text>
</comment>
<dbReference type="EMBL" id="CAJVPT010004319">
    <property type="protein sequence ID" value="CAG8506584.1"/>
    <property type="molecule type" value="Genomic_DNA"/>
</dbReference>
<reference evidence="1" key="1">
    <citation type="submission" date="2021-06" db="EMBL/GenBank/DDBJ databases">
        <authorList>
            <person name="Kallberg Y."/>
            <person name="Tangrot J."/>
            <person name="Rosling A."/>
        </authorList>
    </citation>
    <scope>NUCLEOTIDE SEQUENCE</scope>
    <source>
        <strain evidence="1">CL356</strain>
    </source>
</reference>
<gene>
    <name evidence="1" type="ORF">ACOLOM_LOCUS3032</name>
</gene>
<keyword evidence="2" id="KW-1185">Reference proteome</keyword>
<protein>
    <submittedName>
        <fullName evidence="1">6746_t:CDS:1</fullName>
    </submittedName>
</protein>
<sequence>MCNFKLLRTNYEWVIKEIAKYIIDYKLHHPWNKINITTDESTETFFLTDKETPTFFPNTSALLEEYSPDFTYFI</sequence>
<organism evidence="1 2">
    <name type="scientific">Acaulospora colombiana</name>
    <dbReference type="NCBI Taxonomy" id="27376"/>
    <lineage>
        <taxon>Eukaryota</taxon>
        <taxon>Fungi</taxon>
        <taxon>Fungi incertae sedis</taxon>
        <taxon>Mucoromycota</taxon>
        <taxon>Glomeromycotina</taxon>
        <taxon>Glomeromycetes</taxon>
        <taxon>Diversisporales</taxon>
        <taxon>Acaulosporaceae</taxon>
        <taxon>Acaulospora</taxon>
    </lineage>
</organism>
<evidence type="ECO:0000313" key="1">
    <source>
        <dbReference type="EMBL" id="CAG8506584.1"/>
    </source>
</evidence>
<evidence type="ECO:0000313" key="2">
    <source>
        <dbReference type="Proteomes" id="UP000789525"/>
    </source>
</evidence>
<name>A0ACA9L1Z3_9GLOM</name>